<dbReference type="Gene3D" id="3.40.33.10">
    <property type="entry name" value="CAP"/>
    <property type="match status" value="2"/>
</dbReference>
<dbReference type="STRING" id="1618387.UW44_C0010G0056"/>
<organism evidence="1 2">
    <name type="scientific">Candidatus Collierbacteria bacterium GW2011_GWB2_44_22</name>
    <dbReference type="NCBI Taxonomy" id="1618387"/>
    <lineage>
        <taxon>Bacteria</taxon>
        <taxon>Candidatus Collieribacteriota</taxon>
    </lineage>
</organism>
<evidence type="ECO:0008006" key="3">
    <source>
        <dbReference type="Google" id="ProtNLM"/>
    </source>
</evidence>
<dbReference type="SUPFAM" id="SSF55797">
    <property type="entry name" value="PR-1-like"/>
    <property type="match status" value="1"/>
</dbReference>
<dbReference type="AlphaFoldDB" id="A0A0G1HYI2"/>
<evidence type="ECO:0000313" key="2">
    <source>
        <dbReference type="Proteomes" id="UP000034006"/>
    </source>
</evidence>
<dbReference type="PANTHER" id="PTHR31157">
    <property type="entry name" value="SCP DOMAIN-CONTAINING PROTEIN"/>
    <property type="match status" value="1"/>
</dbReference>
<dbReference type="Proteomes" id="UP000034006">
    <property type="component" value="Unassembled WGS sequence"/>
</dbReference>
<evidence type="ECO:0000313" key="1">
    <source>
        <dbReference type="EMBL" id="KKT51618.1"/>
    </source>
</evidence>
<comment type="caution">
    <text evidence="1">The sequence shown here is derived from an EMBL/GenBank/DDBJ whole genome shotgun (WGS) entry which is preliminary data.</text>
</comment>
<protein>
    <recommendedName>
        <fullName evidence="3">SCP domain-containing protein</fullName>
    </recommendedName>
</protein>
<accession>A0A0G1HYI2</accession>
<reference evidence="1 2" key="1">
    <citation type="journal article" date="2015" name="Nature">
        <title>rRNA introns, odd ribosomes, and small enigmatic genomes across a large radiation of phyla.</title>
        <authorList>
            <person name="Brown C.T."/>
            <person name="Hug L.A."/>
            <person name="Thomas B.C."/>
            <person name="Sharon I."/>
            <person name="Castelle C.J."/>
            <person name="Singh A."/>
            <person name="Wilkins M.J."/>
            <person name="Williams K.H."/>
            <person name="Banfield J.F."/>
        </authorList>
    </citation>
    <scope>NUCLEOTIDE SEQUENCE [LARGE SCALE GENOMIC DNA]</scope>
</reference>
<proteinExistence type="predicted"/>
<sequence length="305" mass="33979">MKTLSHLLLLAVGFGIIVFGFKLIPFRNIGLELANRTIYVERNNTPFLQDWTIDFVLTKINSAREQEGFSKIKLNEKLNQAALGRLSVVLTEKDYEGVTTGLTREVAIKNAGYEANLIGDLILTDFFKTNDPVSNWLTDSITKGTLLHPDFRDAGIAIKNDQDKVNVYVILVSPRKLVPAPKKIAWGGPNLWEAVNKRRVELGVNPLKQRDELCTIASIRLNQLLELGKLDGHAGFVPVLDRPDLKWISEKYNTSEFLAQGYSSASETIQAWEDTLGHKALLAGGEYVWGCIYAQNSFAVAIAAY</sequence>
<name>A0A0G1HYI2_9BACT</name>
<gene>
    <name evidence="1" type="ORF">UW44_C0010G0056</name>
</gene>
<dbReference type="PANTHER" id="PTHR31157:SF1">
    <property type="entry name" value="SCP DOMAIN-CONTAINING PROTEIN"/>
    <property type="match status" value="1"/>
</dbReference>
<dbReference type="InterPro" id="IPR035940">
    <property type="entry name" value="CAP_sf"/>
</dbReference>
<dbReference type="EMBL" id="LCIH01000010">
    <property type="protein sequence ID" value="KKT51618.1"/>
    <property type="molecule type" value="Genomic_DNA"/>
</dbReference>